<evidence type="ECO:0000256" key="4">
    <source>
        <dbReference type="ARBA" id="ARBA00022842"/>
    </source>
</evidence>
<name>A0ABV4EIL2_BREEP</name>
<dbReference type="Proteomes" id="UP001565435">
    <property type="component" value="Unassembled WGS sequence"/>
</dbReference>
<comment type="caution">
    <text evidence="6">The sequence shown here is derived from an EMBL/GenBank/DDBJ whole genome shotgun (WGS) entry which is preliminary data.</text>
</comment>
<evidence type="ECO:0000256" key="3">
    <source>
        <dbReference type="ARBA" id="ARBA00022723"/>
    </source>
</evidence>
<evidence type="ECO:0000313" key="7">
    <source>
        <dbReference type="Proteomes" id="UP001565435"/>
    </source>
</evidence>
<keyword evidence="3 5" id="KW-0479">Metal-binding</keyword>
<dbReference type="CDD" id="cd01639">
    <property type="entry name" value="IMPase"/>
    <property type="match status" value="1"/>
</dbReference>
<keyword evidence="5 6" id="KW-0378">Hydrolase</keyword>
<dbReference type="EMBL" id="JBGBYS010000005">
    <property type="protein sequence ID" value="MEY9258366.1"/>
    <property type="molecule type" value="Genomic_DNA"/>
</dbReference>
<dbReference type="Gene3D" id="3.30.540.10">
    <property type="entry name" value="Fructose-1,6-Bisphosphatase, subunit A, domain 1"/>
    <property type="match status" value="1"/>
</dbReference>
<dbReference type="SUPFAM" id="SSF56655">
    <property type="entry name" value="Carbohydrate phosphatase"/>
    <property type="match status" value="1"/>
</dbReference>
<proteinExistence type="inferred from homology"/>
<keyword evidence="4 5" id="KW-0460">Magnesium</keyword>
<dbReference type="Pfam" id="PF00459">
    <property type="entry name" value="Inositol_P"/>
    <property type="match status" value="1"/>
</dbReference>
<dbReference type="PROSITE" id="PS00630">
    <property type="entry name" value="IMP_2"/>
    <property type="match status" value="1"/>
</dbReference>
<protein>
    <recommendedName>
        <fullName evidence="5">Inositol-1-monophosphatase</fullName>
        <ecNumber evidence="5">3.1.3.25</ecNumber>
    </recommendedName>
</protein>
<organism evidence="6 7">
    <name type="scientific">Brevibacterium epidermidis</name>
    <dbReference type="NCBI Taxonomy" id="1698"/>
    <lineage>
        <taxon>Bacteria</taxon>
        <taxon>Bacillati</taxon>
        <taxon>Actinomycetota</taxon>
        <taxon>Actinomycetes</taxon>
        <taxon>Micrococcales</taxon>
        <taxon>Brevibacteriaceae</taxon>
        <taxon>Brevibacterium</taxon>
    </lineage>
</organism>
<dbReference type="Gene3D" id="3.40.190.80">
    <property type="match status" value="1"/>
</dbReference>
<evidence type="ECO:0000256" key="2">
    <source>
        <dbReference type="ARBA" id="ARBA00001946"/>
    </source>
</evidence>
<accession>A0ABV4EIL2</accession>
<dbReference type="EC" id="3.1.3.25" evidence="5"/>
<comment type="cofactor">
    <cofactor evidence="2 5">
        <name>Mg(2+)</name>
        <dbReference type="ChEBI" id="CHEBI:18420"/>
    </cofactor>
</comment>
<dbReference type="PANTHER" id="PTHR20854">
    <property type="entry name" value="INOSITOL MONOPHOSPHATASE"/>
    <property type="match status" value="1"/>
</dbReference>
<dbReference type="PRINTS" id="PR00377">
    <property type="entry name" value="IMPHPHTASES"/>
</dbReference>
<dbReference type="InterPro" id="IPR020550">
    <property type="entry name" value="Inositol_monophosphatase_CS"/>
</dbReference>
<reference evidence="6 7" key="1">
    <citation type="submission" date="2024-07" db="EMBL/GenBank/DDBJ databases">
        <title>Mealworm larvae gut microbial communities from Newark, Delaware, USA.</title>
        <authorList>
            <person name="Blenner M."/>
        </authorList>
    </citation>
    <scope>NUCLEOTIDE SEQUENCE [LARGE SCALE GENOMIC DNA]</scope>
    <source>
        <strain evidence="6 7">UD i117</strain>
    </source>
</reference>
<dbReference type="InterPro" id="IPR033942">
    <property type="entry name" value="IMPase"/>
</dbReference>
<dbReference type="InterPro" id="IPR000760">
    <property type="entry name" value="Inositol_monophosphatase-like"/>
</dbReference>
<evidence type="ECO:0000256" key="5">
    <source>
        <dbReference type="RuleBase" id="RU364068"/>
    </source>
</evidence>
<gene>
    <name evidence="6" type="ORF">ABH903_001385</name>
</gene>
<dbReference type="GO" id="GO:0052834">
    <property type="term" value="F:inositol monophosphate phosphatase activity"/>
    <property type="evidence" value="ECO:0007669"/>
    <property type="project" value="UniProtKB-EC"/>
</dbReference>
<sequence length="282" mass="30277">MTGPSVDELRDTATAAVSAVGGQLSSGFRSPMRVDSKCDARDLVTEHDTAAELVIRELIGRRWPEATIVGEELGGTPDTELVWYIDPIDGTSAFVQGLAFFSVSVAAVVNGEPAAAAVYDPIADELFSADDEGAYLNGRRLPSLPERNEQESDLITGFPNARNLDENREKYLDLFGSLVETYRSVRRISSAALSLAYVAAGRADAVLGANVRPWDIAAGSLLVRRAGGKYRGWDTGGPTTIGFEGPVYCAHCPGDHTVLDSTAETIHSIRRQPTTSPGRHKR</sequence>
<evidence type="ECO:0000313" key="6">
    <source>
        <dbReference type="EMBL" id="MEY9258366.1"/>
    </source>
</evidence>
<evidence type="ECO:0000256" key="1">
    <source>
        <dbReference type="ARBA" id="ARBA00001033"/>
    </source>
</evidence>
<dbReference type="PANTHER" id="PTHR20854:SF4">
    <property type="entry name" value="INOSITOL-1-MONOPHOSPHATASE-RELATED"/>
    <property type="match status" value="1"/>
</dbReference>
<keyword evidence="7" id="KW-1185">Reference proteome</keyword>
<dbReference type="RefSeq" id="WP_370035565.1">
    <property type="nucleotide sequence ID" value="NZ_JBGBYS010000005.1"/>
</dbReference>
<comment type="catalytic activity">
    <reaction evidence="1 5">
        <text>a myo-inositol phosphate + H2O = myo-inositol + phosphate</text>
        <dbReference type="Rhea" id="RHEA:24056"/>
        <dbReference type="ChEBI" id="CHEBI:15377"/>
        <dbReference type="ChEBI" id="CHEBI:17268"/>
        <dbReference type="ChEBI" id="CHEBI:43474"/>
        <dbReference type="ChEBI" id="CHEBI:84139"/>
        <dbReference type="EC" id="3.1.3.25"/>
    </reaction>
</comment>
<comment type="similarity">
    <text evidence="5">Belongs to the inositol monophosphatase superfamily.</text>
</comment>